<evidence type="ECO:0000256" key="2">
    <source>
        <dbReference type="SAM" id="Phobius"/>
    </source>
</evidence>
<dbReference type="Pfam" id="PF13630">
    <property type="entry name" value="SdpI"/>
    <property type="match status" value="1"/>
</dbReference>
<name>A0A9X1U192_9CORY</name>
<gene>
    <name evidence="3" type="ORF">L1O03_10820</name>
</gene>
<evidence type="ECO:0000313" key="4">
    <source>
        <dbReference type="Proteomes" id="UP001139336"/>
    </source>
</evidence>
<evidence type="ECO:0000256" key="1">
    <source>
        <dbReference type="SAM" id="MobiDB-lite"/>
    </source>
</evidence>
<feature type="compositionally biased region" description="Basic and acidic residues" evidence="1">
    <location>
        <begin position="149"/>
        <end position="159"/>
    </location>
</feature>
<keyword evidence="4" id="KW-1185">Reference proteome</keyword>
<evidence type="ECO:0000313" key="3">
    <source>
        <dbReference type="EMBL" id="MCF4007654.1"/>
    </source>
</evidence>
<protein>
    <submittedName>
        <fullName evidence="3">SdpI family protein</fullName>
    </submittedName>
</protein>
<feature type="transmembrane region" description="Helical" evidence="2">
    <location>
        <begin position="47"/>
        <end position="68"/>
    </location>
</feature>
<proteinExistence type="predicted"/>
<comment type="caution">
    <text evidence="3">The sequence shown here is derived from an EMBL/GenBank/DDBJ whole genome shotgun (WGS) entry which is preliminary data.</text>
</comment>
<keyword evidence="2" id="KW-1133">Transmembrane helix</keyword>
<accession>A0A9X1U192</accession>
<keyword evidence="2" id="KW-0812">Transmembrane</keyword>
<dbReference type="RefSeq" id="WP_236119968.1">
    <property type="nucleotide sequence ID" value="NZ_JAKGSI010000006.1"/>
</dbReference>
<feature type="compositionally biased region" description="Low complexity" evidence="1">
    <location>
        <begin position="115"/>
        <end position="137"/>
    </location>
</feature>
<dbReference type="EMBL" id="JAKGSI010000006">
    <property type="protein sequence ID" value="MCF4007654.1"/>
    <property type="molecule type" value="Genomic_DNA"/>
</dbReference>
<reference evidence="3" key="1">
    <citation type="submission" date="2022-01" db="EMBL/GenBank/DDBJ databases">
        <title>Corynebacterium sp. nov isolated from isolated from the feces of the greater white-fronted geese (Anser albifrons) at Poyang Lake, PR China.</title>
        <authorList>
            <person name="Liu Q."/>
        </authorList>
    </citation>
    <scope>NUCLEOTIDE SEQUENCE</scope>
    <source>
        <strain evidence="3">JCM 32435</strain>
    </source>
</reference>
<feature type="region of interest" description="Disordered" evidence="1">
    <location>
        <begin position="115"/>
        <end position="159"/>
    </location>
</feature>
<dbReference type="Proteomes" id="UP001139336">
    <property type="component" value="Unassembled WGS sequence"/>
</dbReference>
<dbReference type="InterPro" id="IPR025962">
    <property type="entry name" value="SdpI/YhfL"/>
</dbReference>
<keyword evidence="2" id="KW-0472">Membrane</keyword>
<organism evidence="3 4">
    <name type="scientific">Corynebacterium uropygiale</name>
    <dbReference type="NCBI Taxonomy" id="1775911"/>
    <lineage>
        <taxon>Bacteria</taxon>
        <taxon>Bacillati</taxon>
        <taxon>Actinomycetota</taxon>
        <taxon>Actinomycetes</taxon>
        <taxon>Mycobacteriales</taxon>
        <taxon>Corynebacteriaceae</taxon>
        <taxon>Corynebacterium</taxon>
    </lineage>
</organism>
<sequence length="159" mass="16291">MNSVVGTILLILAVVLLVVGVLAWRRRLPGNNVIGLRVPEVRTSPEVWAGAHAVAGPVWIFGGIALLFGAIVAYVAFGWLWLIPLAAVFIALYALGAGASAGARTAALLDAEAQDNSSCCSSGGSAQDGAQSGTGSSQPTTPQPQVDLDALRRAARSQD</sequence>
<feature type="transmembrane region" description="Helical" evidence="2">
    <location>
        <begin position="75"/>
        <end position="95"/>
    </location>
</feature>
<dbReference type="AlphaFoldDB" id="A0A9X1U192"/>